<dbReference type="InterPro" id="IPR023170">
    <property type="entry name" value="HhH_base_excis_C"/>
</dbReference>
<feature type="binding site" evidence="10">
    <location>
        <position position="213"/>
    </location>
    <ligand>
        <name>[4Fe-4S] cluster</name>
        <dbReference type="ChEBI" id="CHEBI:49883"/>
    </ligand>
</feature>
<dbReference type="InterPro" id="IPR011257">
    <property type="entry name" value="DNA_glycosylase"/>
</dbReference>
<dbReference type="RefSeq" id="WP_236022755.1">
    <property type="nucleotide sequence ID" value="NZ_BNJJ01000001.1"/>
</dbReference>
<evidence type="ECO:0000256" key="10">
    <source>
        <dbReference type="HAMAP-Rule" id="MF_00942"/>
    </source>
</evidence>
<comment type="similarity">
    <text evidence="1 10">Belongs to the Nth/MutY family.</text>
</comment>
<evidence type="ECO:0000256" key="2">
    <source>
        <dbReference type="ARBA" id="ARBA00022485"/>
    </source>
</evidence>
<accession>A0ABQ3V828</accession>
<dbReference type="SUPFAM" id="SSF48150">
    <property type="entry name" value="DNA-glycosylase"/>
    <property type="match status" value="1"/>
</dbReference>
<dbReference type="PANTHER" id="PTHR10359:SF18">
    <property type="entry name" value="ENDONUCLEASE III"/>
    <property type="match status" value="1"/>
</dbReference>
<keyword evidence="12" id="KW-0255">Endonuclease</keyword>
<evidence type="ECO:0000256" key="1">
    <source>
        <dbReference type="ARBA" id="ARBA00008343"/>
    </source>
</evidence>
<evidence type="ECO:0000313" key="12">
    <source>
        <dbReference type="EMBL" id="GHO82109.1"/>
    </source>
</evidence>
<dbReference type="Gene3D" id="1.10.1670.10">
    <property type="entry name" value="Helix-hairpin-Helix base-excision DNA repair enzymes (C-terminal)"/>
    <property type="match status" value="1"/>
</dbReference>
<organism evidence="12 13">
    <name type="scientific">Dictyobacter formicarum</name>
    <dbReference type="NCBI Taxonomy" id="2778368"/>
    <lineage>
        <taxon>Bacteria</taxon>
        <taxon>Bacillati</taxon>
        <taxon>Chloroflexota</taxon>
        <taxon>Ktedonobacteria</taxon>
        <taxon>Ktedonobacterales</taxon>
        <taxon>Dictyobacteraceae</taxon>
        <taxon>Dictyobacter</taxon>
    </lineage>
</organism>
<dbReference type="InterPro" id="IPR004036">
    <property type="entry name" value="Endonuclease-III-like_CS2"/>
</dbReference>
<keyword evidence="3 10" id="KW-0479">Metal-binding</keyword>
<dbReference type="InterPro" id="IPR003265">
    <property type="entry name" value="HhH-GPD_domain"/>
</dbReference>
<feature type="binding site" evidence="10">
    <location>
        <position position="219"/>
    </location>
    <ligand>
        <name>[4Fe-4S] cluster</name>
        <dbReference type="ChEBI" id="CHEBI:49883"/>
    </ligand>
</feature>
<evidence type="ECO:0000256" key="7">
    <source>
        <dbReference type="ARBA" id="ARBA00023014"/>
    </source>
</evidence>
<proteinExistence type="inferred from homology"/>
<keyword evidence="5 10" id="KW-0378">Hydrolase</keyword>
<dbReference type="GO" id="GO:0004519">
    <property type="term" value="F:endonuclease activity"/>
    <property type="evidence" value="ECO:0007669"/>
    <property type="project" value="UniProtKB-KW"/>
</dbReference>
<comment type="cofactor">
    <cofactor evidence="10">
        <name>[4Fe-4S] cluster</name>
        <dbReference type="ChEBI" id="CHEBI:49883"/>
    </cofactor>
    <text evidence="10">Binds 1 [4Fe-4S] cluster.</text>
</comment>
<keyword evidence="6 10" id="KW-0408">Iron</keyword>
<dbReference type="PIRSF" id="PIRSF001435">
    <property type="entry name" value="Nth"/>
    <property type="match status" value="1"/>
</dbReference>
<evidence type="ECO:0000313" key="13">
    <source>
        <dbReference type="Proteomes" id="UP000635565"/>
    </source>
</evidence>
<feature type="domain" description="HhH-GPD" evidence="11">
    <location>
        <begin position="53"/>
        <end position="201"/>
    </location>
</feature>
<dbReference type="HAMAP" id="MF_00942">
    <property type="entry name" value="Nth"/>
    <property type="match status" value="1"/>
</dbReference>
<keyword evidence="7 10" id="KW-0411">Iron-sulfur</keyword>
<protein>
    <recommendedName>
        <fullName evidence="10">Endonuclease III</fullName>
        <ecNumber evidence="10">4.2.99.18</ecNumber>
    </recommendedName>
    <alternativeName>
        <fullName evidence="10">DNA-(apurinic or apyrimidinic site) lyase</fullName>
    </alternativeName>
</protein>
<comment type="caution">
    <text evidence="12">The sequence shown here is derived from an EMBL/GenBank/DDBJ whole genome shotgun (WGS) entry which is preliminary data.</text>
</comment>
<name>A0ABQ3V828_9CHLR</name>
<dbReference type="Pfam" id="PF00730">
    <property type="entry name" value="HhH-GPD"/>
    <property type="match status" value="1"/>
</dbReference>
<keyword evidence="2 10" id="KW-0004">4Fe-4S</keyword>
<dbReference type="Proteomes" id="UP000635565">
    <property type="component" value="Unassembled WGS sequence"/>
</dbReference>
<evidence type="ECO:0000256" key="8">
    <source>
        <dbReference type="ARBA" id="ARBA00023204"/>
    </source>
</evidence>
<feature type="binding site" evidence="10">
    <location>
        <position position="203"/>
    </location>
    <ligand>
        <name>[4Fe-4S] cluster</name>
        <dbReference type="ChEBI" id="CHEBI:49883"/>
    </ligand>
</feature>
<dbReference type="EC" id="4.2.99.18" evidence="10"/>
<evidence type="ECO:0000259" key="11">
    <source>
        <dbReference type="SMART" id="SM00478"/>
    </source>
</evidence>
<dbReference type="Gene3D" id="1.10.340.30">
    <property type="entry name" value="Hypothetical protein, domain 2"/>
    <property type="match status" value="1"/>
</dbReference>
<keyword evidence="8 10" id="KW-0234">DNA repair</keyword>
<keyword evidence="10" id="KW-0238">DNA-binding</keyword>
<dbReference type="EMBL" id="BNJJ01000001">
    <property type="protein sequence ID" value="GHO82109.1"/>
    <property type="molecule type" value="Genomic_DNA"/>
</dbReference>
<sequence length="226" mass="25332">MMEDTSQEIAASALPEGALPVQTAIDELQSLYPQARYDLNFSTPLDLLVATLLAAQCTDERVNAVTKDLFQKYRSAEDYVAASQEELEQDVRKTGFYRQKARQIRAACQYLVTNYNGEVPRTIAELVKIPGVGRKTANIVLSNAFGITEGFIVDTHVGRLVKRFGWTQQDDPVKAELELMRLIPRQEWLSLAHRIIYHGRAVCVARSPHCVQCTLAAVCPSSTYRQ</sequence>
<comment type="catalytic activity">
    <reaction evidence="10">
        <text>2'-deoxyribonucleotide-(2'-deoxyribose 5'-phosphate)-2'-deoxyribonucleotide-DNA = a 3'-end 2'-deoxyribonucleotide-(2,3-dehydro-2,3-deoxyribose 5'-phosphate)-DNA + a 5'-end 5'-phospho-2'-deoxyribonucleoside-DNA + H(+)</text>
        <dbReference type="Rhea" id="RHEA:66592"/>
        <dbReference type="Rhea" id="RHEA-COMP:13180"/>
        <dbReference type="Rhea" id="RHEA-COMP:16897"/>
        <dbReference type="Rhea" id="RHEA-COMP:17067"/>
        <dbReference type="ChEBI" id="CHEBI:15378"/>
        <dbReference type="ChEBI" id="CHEBI:136412"/>
        <dbReference type="ChEBI" id="CHEBI:157695"/>
        <dbReference type="ChEBI" id="CHEBI:167181"/>
        <dbReference type="EC" id="4.2.99.18"/>
    </reaction>
</comment>
<reference evidence="12 13" key="1">
    <citation type="journal article" date="2021" name="Int. J. Syst. Evol. Microbiol.">
        <title>Reticulibacter mediterranei gen. nov., sp. nov., within the new family Reticulibacteraceae fam. nov., and Ktedonospora formicarum gen. nov., sp. nov., Ktedonobacter robiniae sp. nov., Dictyobacter formicarum sp. nov. and Dictyobacter arantiisoli sp. nov., belonging to the class Ktedonobacteria.</title>
        <authorList>
            <person name="Yabe S."/>
            <person name="Zheng Y."/>
            <person name="Wang C.M."/>
            <person name="Sakai Y."/>
            <person name="Abe K."/>
            <person name="Yokota A."/>
            <person name="Donadio S."/>
            <person name="Cavaletti L."/>
            <person name="Monciardini P."/>
        </authorList>
    </citation>
    <scope>NUCLEOTIDE SEQUENCE [LARGE SCALE GENOMIC DNA]</scope>
    <source>
        <strain evidence="12 13">SOSP1-9</strain>
    </source>
</reference>
<evidence type="ECO:0000256" key="9">
    <source>
        <dbReference type="ARBA" id="ARBA00023295"/>
    </source>
</evidence>
<dbReference type="InterPro" id="IPR005759">
    <property type="entry name" value="Nth"/>
</dbReference>
<keyword evidence="13" id="KW-1185">Reference proteome</keyword>
<dbReference type="CDD" id="cd00056">
    <property type="entry name" value="ENDO3c"/>
    <property type="match status" value="1"/>
</dbReference>
<evidence type="ECO:0000256" key="4">
    <source>
        <dbReference type="ARBA" id="ARBA00022763"/>
    </source>
</evidence>
<dbReference type="InterPro" id="IPR000445">
    <property type="entry name" value="HhH_motif"/>
</dbReference>
<dbReference type="Pfam" id="PF00633">
    <property type="entry name" value="HHH"/>
    <property type="match status" value="1"/>
</dbReference>
<dbReference type="NCBIfam" id="TIGR01083">
    <property type="entry name" value="nth"/>
    <property type="match status" value="1"/>
</dbReference>
<keyword evidence="9 10" id="KW-0326">Glycosidase</keyword>
<feature type="binding site" evidence="10">
    <location>
        <position position="210"/>
    </location>
    <ligand>
        <name>[4Fe-4S] cluster</name>
        <dbReference type="ChEBI" id="CHEBI:49883"/>
    </ligand>
</feature>
<dbReference type="PANTHER" id="PTHR10359">
    <property type="entry name" value="A/G-SPECIFIC ADENINE GLYCOSYLASE/ENDONUCLEASE III"/>
    <property type="match status" value="1"/>
</dbReference>
<evidence type="ECO:0000256" key="5">
    <source>
        <dbReference type="ARBA" id="ARBA00022801"/>
    </source>
</evidence>
<keyword evidence="12" id="KW-0540">Nuclease</keyword>
<dbReference type="SMART" id="SM00478">
    <property type="entry name" value="ENDO3c"/>
    <property type="match status" value="1"/>
</dbReference>
<evidence type="ECO:0000256" key="3">
    <source>
        <dbReference type="ARBA" id="ARBA00022723"/>
    </source>
</evidence>
<evidence type="ECO:0000256" key="6">
    <source>
        <dbReference type="ARBA" id="ARBA00023004"/>
    </source>
</evidence>
<gene>
    <name evidence="12" type="primary">nth_1</name>
    <name evidence="10" type="synonym">nth</name>
    <name evidence="12" type="ORF">KSZ_01150</name>
</gene>
<comment type="function">
    <text evidence="10">DNA repair enzyme that has both DNA N-glycosylase activity and AP-lyase activity. The DNA N-glycosylase activity releases various damaged pyrimidines from DNA by cleaving the N-glycosidic bond, leaving an AP (apurinic/apyrimidinic) site. The AP-lyase activity cleaves the phosphodiester bond 3' to the AP site by a beta-elimination, leaving a 3'-terminal unsaturated sugar and a product with a terminal 5'-phosphate.</text>
</comment>
<keyword evidence="4 10" id="KW-0227">DNA damage</keyword>
<dbReference type="PROSITE" id="PS01155">
    <property type="entry name" value="ENDONUCLEASE_III_2"/>
    <property type="match status" value="1"/>
</dbReference>
<keyword evidence="10" id="KW-0456">Lyase</keyword>